<feature type="coiled-coil region" evidence="1">
    <location>
        <begin position="69"/>
        <end position="103"/>
    </location>
</feature>
<sequence length="206" mass="24365">MASEHKKILMKLNVAELKKTAADRSQYYTFNTIMLIDTVQWERALANFKVKTLNWYHIPVNTDELLRLIETISDECVQMADLKEQLEERIRKTTENFSVYSDKFVEIVNINIDEPEVKELHIDPVISEVDRSHFSDIFKIHYGQARSKNVPKINTMKLSYRVSNVSLYVVQMQVFEDQLVVLKQIFEFFGYHHIHGIQHIHIIRLN</sequence>
<evidence type="ECO:0000313" key="2">
    <source>
        <dbReference type="EMBL" id="KAF7412006.1"/>
    </source>
</evidence>
<reference evidence="2" key="1">
    <citation type="journal article" date="2020" name="G3 (Bethesda)">
        <title>High-Quality Assemblies for Three Invasive Social Wasps from the &lt;i&gt;Vespula&lt;/i&gt; Genus.</title>
        <authorList>
            <person name="Harrop T.W.R."/>
            <person name="Guhlin J."/>
            <person name="McLaughlin G.M."/>
            <person name="Permina E."/>
            <person name="Stockwell P."/>
            <person name="Gilligan J."/>
            <person name="Le Lec M.F."/>
            <person name="Gruber M.A.M."/>
            <person name="Quinn O."/>
            <person name="Lovegrove M."/>
            <person name="Duncan E.J."/>
            <person name="Remnant E.J."/>
            <person name="Van Eeckhoven J."/>
            <person name="Graham B."/>
            <person name="Knapp R.A."/>
            <person name="Langford K.W."/>
            <person name="Kronenberg Z."/>
            <person name="Press M.O."/>
            <person name="Eacker S.M."/>
            <person name="Wilson-Rankin E.E."/>
            <person name="Purcell J."/>
            <person name="Lester P.J."/>
            <person name="Dearden P.K."/>
        </authorList>
    </citation>
    <scope>NUCLEOTIDE SEQUENCE</scope>
    <source>
        <strain evidence="2">Marl-1</strain>
    </source>
</reference>
<gene>
    <name evidence="2" type="ORF">HZH66_000902</name>
</gene>
<keyword evidence="1" id="KW-0175">Coiled coil</keyword>
<evidence type="ECO:0000313" key="3">
    <source>
        <dbReference type="Proteomes" id="UP000614350"/>
    </source>
</evidence>
<organism evidence="2 3">
    <name type="scientific">Vespula vulgaris</name>
    <name type="common">Yellow jacket</name>
    <name type="synonym">Wasp</name>
    <dbReference type="NCBI Taxonomy" id="7454"/>
    <lineage>
        <taxon>Eukaryota</taxon>
        <taxon>Metazoa</taxon>
        <taxon>Ecdysozoa</taxon>
        <taxon>Arthropoda</taxon>
        <taxon>Hexapoda</taxon>
        <taxon>Insecta</taxon>
        <taxon>Pterygota</taxon>
        <taxon>Neoptera</taxon>
        <taxon>Endopterygota</taxon>
        <taxon>Hymenoptera</taxon>
        <taxon>Apocrita</taxon>
        <taxon>Aculeata</taxon>
        <taxon>Vespoidea</taxon>
        <taxon>Vespidae</taxon>
        <taxon>Vespinae</taxon>
        <taxon>Vespula</taxon>
    </lineage>
</organism>
<accession>A0A834KXR3</accession>
<dbReference type="Proteomes" id="UP000614350">
    <property type="component" value="Unassembled WGS sequence"/>
</dbReference>
<evidence type="ECO:0000256" key="1">
    <source>
        <dbReference type="SAM" id="Coils"/>
    </source>
</evidence>
<name>A0A834KXR3_VESVU</name>
<dbReference type="AlphaFoldDB" id="A0A834KXR3"/>
<dbReference type="EMBL" id="JACSEA010000001">
    <property type="protein sequence ID" value="KAF7412006.1"/>
    <property type="molecule type" value="Genomic_DNA"/>
</dbReference>
<comment type="caution">
    <text evidence="2">The sequence shown here is derived from an EMBL/GenBank/DDBJ whole genome shotgun (WGS) entry which is preliminary data.</text>
</comment>
<keyword evidence="3" id="KW-1185">Reference proteome</keyword>
<proteinExistence type="predicted"/>
<protein>
    <submittedName>
        <fullName evidence="2">Uncharacterized protein</fullName>
    </submittedName>
</protein>